<proteinExistence type="inferred from homology"/>
<dbReference type="PANTHER" id="PTHR22950:SF666">
    <property type="entry name" value="VACUOLAR AMINO ACID TRANSPORTER 4"/>
    <property type="match status" value="1"/>
</dbReference>
<dbReference type="Pfam" id="PF01490">
    <property type="entry name" value="Aa_trans"/>
    <property type="match status" value="1"/>
</dbReference>
<evidence type="ECO:0000256" key="4">
    <source>
        <dbReference type="ARBA" id="ARBA00022989"/>
    </source>
</evidence>
<accession>A0A1X2GQR4</accession>
<feature type="transmembrane region" description="Helical" evidence="7">
    <location>
        <begin position="289"/>
        <end position="311"/>
    </location>
</feature>
<comment type="similarity">
    <text evidence="2">Belongs to the amino acid/polyamine transporter 2 family.</text>
</comment>
<dbReference type="STRING" id="101127.A0A1X2GQR4"/>
<evidence type="ECO:0000313" key="10">
    <source>
        <dbReference type="Proteomes" id="UP000242146"/>
    </source>
</evidence>
<reference evidence="9 10" key="1">
    <citation type="submission" date="2016-07" db="EMBL/GenBank/DDBJ databases">
        <title>Pervasive Adenine N6-methylation of Active Genes in Fungi.</title>
        <authorList>
            <consortium name="DOE Joint Genome Institute"/>
            <person name="Mondo S.J."/>
            <person name="Dannebaum R.O."/>
            <person name="Kuo R.C."/>
            <person name="Labutti K."/>
            <person name="Haridas S."/>
            <person name="Kuo A."/>
            <person name="Salamov A."/>
            <person name="Ahrendt S.R."/>
            <person name="Lipzen A."/>
            <person name="Sullivan W."/>
            <person name="Andreopoulos W.B."/>
            <person name="Clum A."/>
            <person name="Lindquist E."/>
            <person name="Daum C."/>
            <person name="Ramamoorthy G.K."/>
            <person name="Gryganskyi A."/>
            <person name="Culley D."/>
            <person name="Magnuson J.K."/>
            <person name="James T.Y."/>
            <person name="O'Malley M.A."/>
            <person name="Stajich J.E."/>
            <person name="Spatafora J.W."/>
            <person name="Visel A."/>
            <person name="Grigoriev I.V."/>
        </authorList>
    </citation>
    <scope>NUCLEOTIDE SEQUENCE [LARGE SCALE GENOMIC DNA]</scope>
    <source>
        <strain evidence="9 10">NRRL 3301</strain>
    </source>
</reference>
<feature type="transmembrane region" description="Helical" evidence="7">
    <location>
        <begin position="586"/>
        <end position="608"/>
    </location>
</feature>
<feature type="compositionally biased region" description="Polar residues" evidence="6">
    <location>
        <begin position="26"/>
        <end position="45"/>
    </location>
</feature>
<evidence type="ECO:0000256" key="7">
    <source>
        <dbReference type="SAM" id="Phobius"/>
    </source>
</evidence>
<evidence type="ECO:0000256" key="1">
    <source>
        <dbReference type="ARBA" id="ARBA00004141"/>
    </source>
</evidence>
<comment type="caution">
    <text evidence="9">The sequence shown here is derived from an EMBL/GenBank/DDBJ whole genome shotgun (WGS) entry which is preliminary data.</text>
</comment>
<organism evidence="9 10">
    <name type="scientific">Hesseltinella vesiculosa</name>
    <dbReference type="NCBI Taxonomy" id="101127"/>
    <lineage>
        <taxon>Eukaryota</taxon>
        <taxon>Fungi</taxon>
        <taxon>Fungi incertae sedis</taxon>
        <taxon>Mucoromycota</taxon>
        <taxon>Mucoromycotina</taxon>
        <taxon>Mucoromycetes</taxon>
        <taxon>Mucorales</taxon>
        <taxon>Cunninghamellaceae</taxon>
        <taxon>Hesseltinella</taxon>
    </lineage>
</organism>
<dbReference type="EMBL" id="MCGT01000005">
    <property type="protein sequence ID" value="ORX59396.1"/>
    <property type="molecule type" value="Genomic_DNA"/>
</dbReference>
<protein>
    <recommendedName>
        <fullName evidence="8">Amino acid transporter transmembrane domain-containing protein</fullName>
    </recommendedName>
</protein>
<dbReference type="Proteomes" id="UP000242146">
    <property type="component" value="Unassembled WGS sequence"/>
</dbReference>
<comment type="subcellular location">
    <subcellularLocation>
        <location evidence="1">Membrane</location>
        <topology evidence="1">Multi-pass membrane protein</topology>
    </subcellularLocation>
</comment>
<keyword evidence="5 7" id="KW-0472">Membrane</keyword>
<feature type="transmembrane region" description="Helical" evidence="7">
    <location>
        <begin position="620"/>
        <end position="644"/>
    </location>
</feature>
<sequence>MSSPRPINAQGFGGLSNEGLSESFDRSSSLARLQDDTIFSTSPGNAPSRLGHDLTPVESHHSGYSQSGHPNEDSIARAVKRHLVDPSSLQPSASSSPTSSTVDITRTHSHNASVFDDAGSVHSSHYTSSIHQLPGASVTHEIYKWTDNMEDQLSRRKRTQSVSLQRSAPSDPHLARLRDPGGFRRHFLASKASKLGRQPPNWMARTFTEFLALYGHFGGEDLSDEEGDDSDDEGYLGHATATPDEETPLIQQEPPQGNVTASKAVFLLIKAFFGTGPMFLPKAFANGGLTFSCVLLTFIAVVSLYSFLLLVETRNKVPMSFGDIGGHLYGPLMRYFVLASIAISQVGFVCAYMVFVGQNVQALLEAVSNCEWAVPLSYLIWGQIAVFVPLAMIRKIQKLSVFALLADVFIMLGVLYLFYYDFLTLGRRGIADVEWVINPVSFPMFVGTAVFTFEGVGLVIPITESMKHPEQFPRVLTGTMIGLAAVFLAVGSVSYLTFGKEVQTVILLNLPVNPLVNVLQGLYALAICLSIPLQLFPAIRIIETGLFTRSGKYNPVVKWEKNILRFGIVVVCAVVATAGSQDLDKFVSVIGSVCCVPLCFLFPPLFHYRAIATTFRQKAIDLSIIAFSLVCMVYTTMITISLWFDEAAPAPPVPRCTPH</sequence>
<dbReference type="OrthoDB" id="1684102at2759"/>
<feature type="region of interest" description="Disordered" evidence="6">
    <location>
        <begin position="154"/>
        <end position="173"/>
    </location>
</feature>
<keyword evidence="4 7" id="KW-1133">Transmembrane helix</keyword>
<feature type="transmembrane region" description="Helical" evidence="7">
    <location>
        <begin position="375"/>
        <end position="392"/>
    </location>
</feature>
<evidence type="ECO:0000259" key="8">
    <source>
        <dbReference type="Pfam" id="PF01490"/>
    </source>
</evidence>
<feature type="compositionally biased region" description="Acidic residues" evidence="6">
    <location>
        <begin position="222"/>
        <end position="234"/>
    </location>
</feature>
<evidence type="ECO:0000256" key="5">
    <source>
        <dbReference type="ARBA" id="ARBA00023136"/>
    </source>
</evidence>
<feature type="region of interest" description="Disordered" evidence="6">
    <location>
        <begin position="1"/>
        <end position="72"/>
    </location>
</feature>
<name>A0A1X2GQR4_9FUNG</name>
<feature type="domain" description="Amino acid transporter transmembrane" evidence="8">
    <location>
        <begin position="259"/>
        <end position="640"/>
    </location>
</feature>
<dbReference type="GO" id="GO:0015179">
    <property type="term" value="F:L-amino acid transmembrane transporter activity"/>
    <property type="evidence" value="ECO:0007669"/>
    <property type="project" value="TreeGrafter"/>
</dbReference>
<dbReference type="PANTHER" id="PTHR22950">
    <property type="entry name" value="AMINO ACID TRANSPORTER"/>
    <property type="match status" value="1"/>
</dbReference>
<feature type="transmembrane region" description="Helical" evidence="7">
    <location>
        <begin position="475"/>
        <end position="498"/>
    </location>
</feature>
<evidence type="ECO:0000256" key="6">
    <source>
        <dbReference type="SAM" id="MobiDB-lite"/>
    </source>
</evidence>
<feature type="transmembrane region" description="Helical" evidence="7">
    <location>
        <begin position="399"/>
        <end position="420"/>
    </location>
</feature>
<evidence type="ECO:0000256" key="3">
    <source>
        <dbReference type="ARBA" id="ARBA00022692"/>
    </source>
</evidence>
<gene>
    <name evidence="9" type="ORF">DM01DRAFT_1365946</name>
</gene>
<feature type="transmembrane region" description="Helical" evidence="7">
    <location>
        <begin position="563"/>
        <end position="580"/>
    </location>
</feature>
<dbReference type="GO" id="GO:0005774">
    <property type="term" value="C:vacuolar membrane"/>
    <property type="evidence" value="ECO:0007669"/>
    <property type="project" value="TreeGrafter"/>
</dbReference>
<dbReference type="AlphaFoldDB" id="A0A1X2GQR4"/>
<evidence type="ECO:0000313" key="9">
    <source>
        <dbReference type="EMBL" id="ORX59396.1"/>
    </source>
</evidence>
<feature type="transmembrane region" description="Helical" evidence="7">
    <location>
        <begin position="440"/>
        <end position="463"/>
    </location>
</feature>
<dbReference type="InterPro" id="IPR013057">
    <property type="entry name" value="AA_transpt_TM"/>
</dbReference>
<evidence type="ECO:0000256" key="2">
    <source>
        <dbReference type="ARBA" id="ARBA00008066"/>
    </source>
</evidence>
<keyword evidence="10" id="KW-1185">Reference proteome</keyword>
<keyword evidence="3 7" id="KW-0812">Transmembrane</keyword>
<feature type="region of interest" description="Disordered" evidence="6">
    <location>
        <begin position="222"/>
        <end position="255"/>
    </location>
</feature>
<feature type="transmembrane region" description="Helical" evidence="7">
    <location>
        <begin position="332"/>
        <end position="355"/>
    </location>
</feature>
<feature type="transmembrane region" description="Helical" evidence="7">
    <location>
        <begin position="518"/>
        <end position="542"/>
    </location>
</feature>